<dbReference type="PANTHER" id="PTHR28037">
    <property type="entry name" value="ALCOHOL O-ACETYLTRANSFERASE 1-RELATED"/>
    <property type="match status" value="1"/>
</dbReference>
<dbReference type="Gene3D" id="3.30.559.10">
    <property type="entry name" value="Chloramphenicol acetyltransferase-like domain"/>
    <property type="match status" value="1"/>
</dbReference>
<evidence type="ECO:0000256" key="5">
    <source>
        <dbReference type="ARBA" id="ARBA00012866"/>
    </source>
</evidence>
<name>A0ABY8IQU3_9HYPH</name>
<feature type="domain" description="Phthiocerol/phthiodiolone dimycocerosyl transferase C-terminal" evidence="12">
    <location>
        <begin position="215"/>
        <end position="362"/>
    </location>
</feature>
<dbReference type="Proteomes" id="UP000318939">
    <property type="component" value="Plasmid unnamed1"/>
</dbReference>
<dbReference type="Pfam" id="PF16911">
    <property type="entry name" value="PapA_C"/>
    <property type="match status" value="1"/>
</dbReference>
<reference evidence="13 14" key="1">
    <citation type="journal article" date="2019" name="Phytopathology">
        <title>A Novel Group of Rhizobium tumorigenes-Like Agrobacteria Associated with Crown Gall Disease of Rhododendron and Blueberry.</title>
        <authorList>
            <person name="Kuzmanovic N."/>
            <person name="Behrens P."/>
            <person name="Idczak E."/>
            <person name="Wagner S."/>
            <person name="Gotz M."/>
            <person name="Sproer C."/>
            <person name="Bunk B."/>
            <person name="Overmann J."/>
            <person name="Smalla K."/>
        </authorList>
    </citation>
    <scope>NUCLEOTIDE SEQUENCE [LARGE SCALE GENOMIC DNA]</scope>
    <source>
        <strain evidence="14">rho-6.2</strain>
    </source>
</reference>
<evidence type="ECO:0000259" key="12">
    <source>
        <dbReference type="Pfam" id="PF16911"/>
    </source>
</evidence>
<evidence type="ECO:0000256" key="1">
    <source>
        <dbReference type="ARBA" id="ARBA00000026"/>
    </source>
</evidence>
<dbReference type="EC" id="2.3.1.282" evidence="5"/>
<keyword evidence="13" id="KW-0614">Plasmid</keyword>
<dbReference type="InterPro" id="IPR031641">
    <property type="entry name" value="PapA_C"/>
</dbReference>
<sequence>MIDSVSERDMRLKRTVRPMGAQERLLYLYSRRHHRHFCLVGEISGCFGFLELGAALYKAQMRHPHLWYAVEDDDDGPHFIEHIRPAPLETREPKGRDGWRGTVEAELARPFDPWVAPLLRVAVVQAQSESRRFYVVLTFHHAIADGLSGVALLNDIVSSLNGNELVVAPRRPSVEDLVRCSENKQPGDATGRSVQDCAAVGRVRSQSLWRPFSGDRPQITSASLDRNTTNALIENSRKHGTTVNGALSAALAMANAGNHPTGSYSILSPINIRPLANVDPNEVGLFVSVAIVEQRLDLLTSFWDTARSYSDAVSKMRTKENILRNMWRLESSLPQMATTNVACGLARGYDAVISNLGSIHAPPSGGVAKLDAVWGPLVLGRIKNERMIGAATLQGSLRLTEARPIHMPESLGSTAALLTNAALSST</sequence>
<dbReference type="PANTHER" id="PTHR28037:SF1">
    <property type="entry name" value="ALCOHOL O-ACETYLTRANSFERASE 1-RELATED"/>
    <property type="match status" value="1"/>
</dbReference>
<comment type="catalytic activity">
    <reaction evidence="2">
        <text>2 a mycocerosyl-[mycocerosic acid synthase] + a phenolphthiocerol = a dimycocerosyl phenolphthiocerol + 2 holo-[mycocerosic acid synthase].</text>
        <dbReference type="EC" id="2.3.1.282"/>
    </reaction>
</comment>
<evidence type="ECO:0000256" key="3">
    <source>
        <dbReference type="ARBA" id="ARBA00001907"/>
    </source>
</evidence>
<evidence type="ECO:0000256" key="4">
    <source>
        <dbReference type="ARBA" id="ARBA00006558"/>
    </source>
</evidence>
<evidence type="ECO:0000256" key="7">
    <source>
        <dbReference type="ARBA" id="ARBA00022679"/>
    </source>
</evidence>
<protein>
    <recommendedName>
        <fullName evidence="6">Phthiocerol/phthiodiolone dimycocerosyl transferase</fullName>
        <ecNumber evidence="5">2.3.1.282</ecNumber>
    </recommendedName>
    <alternativeName>
        <fullName evidence="11">Acyltransferase PapA5</fullName>
    </alternativeName>
    <alternativeName>
        <fullName evidence="9">Phthiocerol/phthiodiolone O-acyltransferase</fullName>
    </alternativeName>
    <alternativeName>
        <fullName evidence="10">Polyketide synthase-associated protein A5</fullName>
    </alternativeName>
</protein>
<comment type="similarity">
    <text evidence="4">Belongs to the acyltransferase PapA5 family.</text>
</comment>
<reference evidence="13 14" key="2">
    <citation type="journal article" date="2023" name="MicrobiologyOpen">
        <title>Genomics of the tumorigenes clade of the family Rhizobiaceae and description of Rhizobium rhododendri sp. nov.</title>
        <authorList>
            <person name="Kuzmanovic N."/>
            <person name="diCenzo G.C."/>
            <person name="Bunk B."/>
            <person name="Sproeer C."/>
            <person name="Fruehling A."/>
            <person name="Neumann-Schaal M."/>
            <person name="Overmann J."/>
            <person name="Smalla K."/>
        </authorList>
    </citation>
    <scope>NUCLEOTIDE SEQUENCE [LARGE SCALE GENOMIC DNA]</scope>
    <source>
        <strain evidence="14">rho-6.2</strain>
        <plasmid evidence="13 14">unnamed1</plasmid>
    </source>
</reference>
<evidence type="ECO:0000256" key="10">
    <source>
        <dbReference type="ARBA" id="ARBA00032317"/>
    </source>
</evidence>
<evidence type="ECO:0000256" key="11">
    <source>
        <dbReference type="ARBA" id="ARBA00033407"/>
    </source>
</evidence>
<dbReference type="RefSeq" id="WP_142832425.1">
    <property type="nucleotide sequence ID" value="NZ_CP117268.1"/>
</dbReference>
<evidence type="ECO:0000256" key="6">
    <source>
        <dbReference type="ARBA" id="ARBA00013449"/>
    </source>
</evidence>
<keyword evidence="8" id="KW-0012">Acyltransferase</keyword>
<keyword evidence="7" id="KW-0808">Transferase</keyword>
<dbReference type="InterPro" id="IPR052058">
    <property type="entry name" value="Alcohol_O-acetyltransferase"/>
</dbReference>
<evidence type="ECO:0000256" key="8">
    <source>
        <dbReference type="ARBA" id="ARBA00023315"/>
    </source>
</evidence>
<evidence type="ECO:0000313" key="14">
    <source>
        <dbReference type="Proteomes" id="UP000318939"/>
    </source>
</evidence>
<dbReference type="EMBL" id="CP117268">
    <property type="protein sequence ID" value="WFS25881.1"/>
    <property type="molecule type" value="Genomic_DNA"/>
</dbReference>
<evidence type="ECO:0000256" key="2">
    <source>
        <dbReference type="ARBA" id="ARBA00000625"/>
    </source>
</evidence>
<dbReference type="Gene3D" id="3.30.559.30">
    <property type="entry name" value="Nonribosomal peptide synthetase, condensation domain"/>
    <property type="match status" value="1"/>
</dbReference>
<gene>
    <name evidence="13" type="ORF">PR018_20395</name>
</gene>
<accession>A0ABY8IQU3</accession>
<dbReference type="SUPFAM" id="SSF52777">
    <property type="entry name" value="CoA-dependent acyltransferases"/>
    <property type="match status" value="2"/>
</dbReference>
<evidence type="ECO:0000256" key="9">
    <source>
        <dbReference type="ARBA" id="ARBA00030465"/>
    </source>
</evidence>
<organism evidence="13 14">
    <name type="scientific">Rhizobium rhododendri</name>
    <dbReference type="NCBI Taxonomy" id="2506430"/>
    <lineage>
        <taxon>Bacteria</taxon>
        <taxon>Pseudomonadati</taxon>
        <taxon>Pseudomonadota</taxon>
        <taxon>Alphaproteobacteria</taxon>
        <taxon>Hyphomicrobiales</taxon>
        <taxon>Rhizobiaceae</taxon>
        <taxon>Rhizobium/Agrobacterium group</taxon>
        <taxon>Rhizobium</taxon>
    </lineage>
</organism>
<keyword evidence="14" id="KW-1185">Reference proteome</keyword>
<dbReference type="InterPro" id="IPR023213">
    <property type="entry name" value="CAT-like_dom_sf"/>
</dbReference>
<comment type="catalytic activity">
    <reaction evidence="3">
        <text>2 a mycocerosyl-[mycocerosic acid synthase] + a phthiodiolone = a dimycocerosyl phthiodiolone + 2 holo-[mycocerosic acid synthase].</text>
        <dbReference type="EC" id="2.3.1.282"/>
    </reaction>
</comment>
<evidence type="ECO:0000313" key="13">
    <source>
        <dbReference type="EMBL" id="WFS25881.1"/>
    </source>
</evidence>
<proteinExistence type="inferred from homology"/>
<geneLocation type="plasmid" evidence="13 14">
    <name>unnamed1</name>
</geneLocation>
<comment type="catalytic activity">
    <reaction evidence="1">
        <text>2 a mycocerosyl-[mycocerosic acid synthase] + a phthiocerol = a dimycocerosyl phthiocerol + 2 holo-[mycocerosic acid synthase].</text>
        <dbReference type="EC" id="2.3.1.282"/>
    </reaction>
</comment>